<dbReference type="PANTHER" id="PTHR33112">
    <property type="entry name" value="DOMAIN PROTEIN, PUTATIVE-RELATED"/>
    <property type="match status" value="1"/>
</dbReference>
<gene>
    <name evidence="3" type="ORF">GQX73_g1293</name>
</gene>
<dbReference type="AlphaFoldDB" id="A0A7C8ITZ0"/>
<evidence type="ECO:0000313" key="4">
    <source>
        <dbReference type="Proteomes" id="UP000481858"/>
    </source>
</evidence>
<comment type="caution">
    <text evidence="3">The sequence shown here is derived from an EMBL/GenBank/DDBJ whole genome shotgun (WGS) entry which is preliminary data.</text>
</comment>
<keyword evidence="4" id="KW-1185">Reference proteome</keyword>
<feature type="domain" description="Heterokaryon incompatibility" evidence="2">
    <location>
        <begin position="234"/>
        <end position="390"/>
    </location>
</feature>
<evidence type="ECO:0000313" key="3">
    <source>
        <dbReference type="EMBL" id="KAF2972246.1"/>
    </source>
</evidence>
<reference evidence="3 4" key="1">
    <citation type="submission" date="2019-12" db="EMBL/GenBank/DDBJ databases">
        <title>Draft genome sequence of the ascomycete Xylaria multiplex DSM 110363.</title>
        <authorList>
            <person name="Buettner E."/>
            <person name="Kellner H."/>
        </authorList>
    </citation>
    <scope>NUCLEOTIDE SEQUENCE [LARGE SCALE GENOMIC DNA]</scope>
    <source>
        <strain evidence="3 4">DSM 110363</strain>
    </source>
</reference>
<protein>
    <recommendedName>
        <fullName evidence="2">Heterokaryon incompatibility domain-containing protein</fullName>
    </recommendedName>
</protein>
<dbReference type="InterPro" id="IPR010730">
    <property type="entry name" value="HET"/>
</dbReference>
<dbReference type="OrthoDB" id="47007at2759"/>
<evidence type="ECO:0000259" key="2">
    <source>
        <dbReference type="Pfam" id="PF06985"/>
    </source>
</evidence>
<accession>A0A7C8ITZ0</accession>
<proteinExistence type="predicted"/>
<dbReference type="EMBL" id="WUBL01000007">
    <property type="protein sequence ID" value="KAF2972246.1"/>
    <property type="molecule type" value="Genomic_DNA"/>
</dbReference>
<evidence type="ECO:0000256" key="1">
    <source>
        <dbReference type="SAM" id="MobiDB-lite"/>
    </source>
</evidence>
<sequence>MKRWVLVNSHDHVGSVAPHPSSSALRDAVEPKENGNTRCLPRLSRDRIKPIITGVRIPEQVPMPKMPCEVVKRKIGSALENIERVTGVSGANEPAWLVASCVNLIFLFGAHHFKFATSAKRVPTIGEHQWILELDVTRSTDWGHEDETKVAPLITTQRPLSTNDPVEASTLISSWLQMCLSCQEGHENCLETLCGLTRTPGDVVQLPTRALYIESVTPELKVNLVDTMGIPGKYCVLSHCWGPPNNQPLRTLNGTEEEPGNIEEHRKRIPPENLPRTFKEALIITKCIGIDYLWIDSLCIIQDDPDDWDRESIIMGSLYENATLMIAASAASNSREGCCNVQRPELRTVIVPLIDNKDRILGQCQLSAMPRGEIDPELSLLNKRAWCFQERYMSRRKVFFMPGGIVWQCKAGMLDERNCIAHSSIKEHAENSWCSLLSEYTAMNLTYTSDRLRAIEGIATELKKTKRHGYRTFPLKPDIDRGPYQFGVWETSMPTELVWMHSSMPKAGREHKIPTWSWGSTEGDKRWCLDSIFVPAVETTYKALSISASGILNIHGHVGTKSHAQRIGYSSVEVPRPVQEWISLTTTNVSPEAAFFSTAAEPSVRMILDESELHRILGFGHFDERPEHDVFFSILASAKRNAEDELQDADHALPELNMFEFLYLQKQHEDRFTVGDCASPEPDIISMLSSTMRNASGPSLNGGSKFRRDRRTILPKISVNGPFSDIFSDERSKPFEPKTAVIRGSLGTPEHNAKANAEFLEEGAGVPAWQITLDEKYYYALLLKPVGDNLKRFKRVGLGLMYQAAWDSMDKALKDFEIE</sequence>
<dbReference type="Pfam" id="PF06985">
    <property type="entry name" value="HET"/>
    <property type="match status" value="1"/>
</dbReference>
<dbReference type="Proteomes" id="UP000481858">
    <property type="component" value="Unassembled WGS sequence"/>
</dbReference>
<organism evidence="3 4">
    <name type="scientific">Xylaria multiplex</name>
    <dbReference type="NCBI Taxonomy" id="323545"/>
    <lineage>
        <taxon>Eukaryota</taxon>
        <taxon>Fungi</taxon>
        <taxon>Dikarya</taxon>
        <taxon>Ascomycota</taxon>
        <taxon>Pezizomycotina</taxon>
        <taxon>Sordariomycetes</taxon>
        <taxon>Xylariomycetidae</taxon>
        <taxon>Xylariales</taxon>
        <taxon>Xylariaceae</taxon>
        <taxon>Xylaria</taxon>
    </lineage>
</organism>
<dbReference type="PANTHER" id="PTHR33112:SF16">
    <property type="entry name" value="HETEROKARYON INCOMPATIBILITY DOMAIN-CONTAINING PROTEIN"/>
    <property type="match status" value="1"/>
</dbReference>
<feature type="region of interest" description="Disordered" evidence="1">
    <location>
        <begin position="14"/>
        <end position="35"/>
    </location>
</feature>
<dbReference type="InParanoid" id="A0A7C8ITZ0"/>
<name>A0A7C8ITZ0_9PEZI</name>